<organism evidence="1 2">
    <name type="scientific">Sphingomonas albertensis</name>
    <dbReference type="NCBI Taxonomy" id="2762591"/>
    <lineage>
        <taxon>Bacteria</taxon>
        <taxon>Pseudomonadati</taxon>
        <taxon>Pseudomonadota</taxon>
        <taxon>Alphaproteobacteria</taxon>
        <taxon>Sphingomonadales</taxon>
        <taxon>Sphingomonadaceae</taxon>
        <taxon>Sphingomonas</taxon>
    </lineage>
</organism>
<dbReference type="EMBL" id="JACONT010000016">
    <property type="protein sequence ID" value="MBC3941820.1"/>
    <property type="molecule type" value="Genomic_DNA"/>
</dbReference>
<keyword evidence="2" id="KW-1185">Reference proteome</keyword>
<protein>
    <recommendedName>
        <fullName evidence="3">DUF2268 domain-containing protein</fullName>
    </recommendedName>
</protein>
<evidence type="ECO:0000313" key="1">
    <source>
        <dbReference type="EMBL" id="MBC3941820.1"/>
    </source>
</evidence>
<evidence type="ECO:0000313" key="2">
    <source>
        <dbReference type="Proteomes" id="UP000597613"/>
    </source>
</evidence>
<proteinExistence type="predicted"/>
<comment type="caution">
    <text evidence="1">The sequence shown here is derived from an EMBL/GenBank/DDBJ whole genome shotgun (WGS) entry which is preliminary data.</text>
</comment>
<dbReference type="Proteomes" id="UP000597613">
    <property type="component" value="Unassembled WGS sequence"/>
</dbReference>
<gene>
    <name evidence="1" type="ORF">H8S47_09005</name>
</gene>
<sequence>MRLAAAQTHDTLRTMLRPLILALALLPAAATNRPPPADPLTATIHTEDADRFAALFAKTKGRPTAAQLKRDYLDKGSFGIGVFTPGRIVDADNLARAIAANPTRYAQAIKTCLPAAKAATADLRAIYLGLHGALPDVKLPQVYIVFGANTSGGTAKPGAQVLGLEVLCRMSPTPEKLRQTLRHFFAHETVHSFQQDAGMTLARDPLLTAILVEGAADFIAQLVTGEEPDAARAAWATFREAELWRQMQADIALTRKLTDKDDPEEGSPEAKAYARWIGNYSTPPAGWPPELGYWMGLRIWQRYYAAAPDKHAALRAMLAVRDPRAILAAGTYKRRGGSL</sequence>
<evidence type="ECO:0008006" key="3">
    <source>
        <dbReference type="Google" id="ProtNLM"/>
    </source>
</evidence>
<reference evidence="1 2" key="1">
    <citation type="submission" date="2020-08" db="EMBL/GenBank/DDBJ databases">
        <title>Putative novel bacterial strains isolated from necrotic wheat leaf tissues caused by Xanthomonas translucens.</title>
        <authorList>
            <person name="Tambong J.T."/>
        </authorList>
    </citation>
    <scope>NUCLEOTIDE SEQUENCE [LARGE SCALE GENOMIC DNA]</scope>
    <source>
        <strain evidence="2">DOAB 1063</strain>
    </source>
</reference>
<dbReference type="RefSeq" id="WP_187503545.1">
    <property type="nucleotide sequence ID" value="NZ_CP162536.1"/>
</dbReference>
<name>A0ABR7AMY4_9SPHN</name>
<accession>A0ABR7AMY4</accession>